<dbReference type="EMBL" id="HE978319">
    <property type="protein sequence ID" value="CCK70956.1"/>
    <property type="molecule type" value="Genomic_DNA"/>
</dbReference>
<organism evidence="2 3">
    <name type="scientific">Huiozyma naganishii (strain ATCC MYA-139 / BCRC 22969 / CBS 8797 / KCTC 17520 / NBRC 10181 / NCYC 3082 / Yp74L-3)</name>
    <name type="common">Yeast</name>
    <name type="synonym">Kazachstania naganishii</name>
    <dbReference type="NCBI Taxonomy" id="1071383"/>
    <lineage>
        <taxon>Eukaryota</taxon>
        <taxon>Fungi</taxon>
        <taxon>Dikarya</taxon>
        <taxon>Ascomycota</taxon>
        <taxon>Saccharomycotina</taxon>
        <taxon>Saccharomycetes</taxon>
        <taxon>Saccharomycetales</taxon>
        <taxon>Saccharomycetaceae</taxon>
        <taxon>Huiozyma</taxon>
    </lineage>
</organism>
<sequence>MLCDSDVATSLAGQRDACNWRVCRVLNEQESPLGSEHRSLWFLCTIWGPHEQSILFLLLQSALPFQDTGLVNPIISELRLESIEEQYRTQGFEAVDNETIIQEIHHLEELCINDIALSISINPANGDSSLRLTLTVPKVVSSLANSVVAKLYSSLIEQFIEGGQNLLTLVHEQEETIHRKDDVVQFLKDTTVDLGGSSTIDRWAPPGSINYHVLKPRGARRVNKLDLNRESSARRILCSKILDNTRLWANPIGEEAREPPLKRTTSFDEELASKEEREIDVVEFDKEPSSSINTGSSTEGSTPSPSKRLRKFGKIKAKTDGEAS</sequence>
<dbReference type="Proteomes" id="UP000006310">
    <property type="component" value="Chromosome 6"/>
</dbReference>
<dbReference type="RefSeq" id="XP_022465202.1">
    <property type="nucleotide sequence ID" value="XM_022608736.1"/>
</dbReference>
<name>J7S8J9_HUIN7</name>
<reference evidence="3" key="2">
    <citation type="submission" date="2012-08" db="EMBL/GenBank/DDBJ databases">
        <title>Genome sequence of Kazachstania naganishii.</title>
        <authorList>
            <person name="Gordon J.L."/>
            <person name="Armisen D."/>
            <person name="Proux-Wera E."/>
            <person name="OhEigeartaigh S.S."/>
            <person name="Byrne K.P."/>
            <person name="Wolfe K.H."/>
        </authorList>
    </citation>
    <scope>NUCLEOTIDE SEQUENCE [LARGE SCALE GENOMIC DNA]</scope>
    <source>
        <strain evidence="3">ATCC MYA-139 / BCRC 22969 / CBS 8797 / CCRC 22969 / KCTC 17520 / NBRC 10181 / NCYC 3082</strain>
    </source>
</reference>
<dbReference type="AlphaFoldDB" id="J7S8J9"/>
<evidence type="ECO:0000313" key="3">
    <source>
        <dbReference type="Proteomes" id="UP000006310"/>
    </source>
</evidence>
<evidence type="ECO:0000313" key="2">
    <source>
        <dbReference type="EMBL" id="CCK70956.1"/>
    </source>
</evidence>
<proteinExistence type="predicted"/>
<accession>J7S8J9</accession>
<feature type="compositionally biased region" description="Basic and acidic residues" evidence="1">
    <location>
        <begin position="271"/>
        <end position="288"/>
    </location>
</feature>
<gene>
    <name evidence="2" type="primary">KNAG0F02940</name>
    <name evidence="2" type="ordered locus">KNAG_0F02940</name>
</gene>
<dbReference type="GeneID" id="34526671"/>
<reference evidence="2 3" key="1">
    <citation type="journal article" date="2011" name="Proc. Natl. Acad. Sci. U.S.A.">
        <title>Evolutionary erosion of yeast sex chromosomes by mating-type switching accidents.</title>
        <authorList>
            <person name="Gordon J.L."/>
            <person name="Armisen D."/>
            <person name="Proux-Wera E."/>
            <person name="Oheigeartaigh S.S."/>
            <person name="Byrne K.P."/>
            <person name="Wolfe K.H."/>
        </authorList>
    </citation>
    <scope>NUCLEOTIDE SEQUENCE [LARGE SCALE GENOMIC DNA]</scope>
    <source>
        <strain evidence="3">ATCC MYA-139 / BCRC 22969 / CBS 8797 / CCRC 22969 / KCTC 17520 / NBRC 10181 / NCYC 3082</strain>
    </source>
</reference>
<keyword evidence="3" id="KW-1185">Reference proteome</keyword>
<feature type="compositionally biased region" description="Low complexity" evidence="1">
    <location>
        <begin position="294"/>
        <end position="306"/>
    </location>
</feature>
<dbReference type="HOGENOM" id="CLU_858059_0_0_1"/>
<feature type="compositionally biased region" description="Basic residues" evidence="1">
    <location>
        <begin position="307"/>
        <end position="316"/>
    </location>
</feature>
<protein>
    <submittedName>
        <fullName evidence="2">Uncharacterized protein</fullName>
    </submittedName>
</protein>
<evidence type="ECO:0000256" key="1">
    <source>
        <dbReference type="SAM" id="MobiDB-lite"/>
    </source>
</evidence>
<feature type="region of interest" description="Disordered" evidence="1">
    <location>
        <begin position="259"/>
        <end position="324"/>
    </location>
</feature>
<dbReference type="KEGG" id="kng:KNAG_0F02940"/>